<dbReference type="Gene3D" id="1.10.30.10">
    <property type="entry name" value="High mobility group box domain"/>
    <property type="match status" value="1"/>
</dbReference>
<dbReference type="AlphaFoldDB" id="A0A836CN14"/>
<evidence type="ECO:0000256" key="1">
    <source>
        <dbReference type="SAM" id="MobiDB-lite"/>
    </source>
</evidence>
<gene>
    <name evidence="2" type="ORF">JKP88DRAFT_293443</name>
</gene>
<reference evidence="2" key="1">
    <citation type="submission" date="2021-02" db="EMBL/GenBank/DDBJ databases">
        <title>First Annotated Genome of the Yellow-green Alga Tribonema minus.</title>
        <authorList>
            <person name="Mahan K.M."/>
        </authorList>
    </citation>
    <scope>NUCLEOTIDE SEQUENCE</scope>
    <source>
        <strain evidence="2">UTEX B ZZ1240</strain>
    </source>
</reference>
<dbReference type="EMBL" id="JAFCMP010000006">
    <property type="protein sequence ID" value="KAG5192432.1"/>
    <property type="molecule type" value="Genomic_DNA"/>
</dbReference>
<organism evidence="2 3">
    <name type="scientific">Tribonema minus</name>
    <dbReference type="NCBI Taxonomy" id="303371"/>
    <lineage>
        <taxon>Eukaryota</taxon>
        <taxon>Sar</taxon>
        <taxon>Stramenopiles</taxon>
        <taxon>Ochrophyta</taxon>
        <taxon>PX clade</taxon>
        <taxon>Xanthophyceae</taxon>
        <taxon>Tribonematales</taxon>
        <taxon>Tribonemataceae</taxon>
        <taxon>Tribonema</taxon>
    </lineage>
</organism>
<feature type="compositionally biased region" description="Basic and acidic residues" evidence="1">
    <location>
        <begin position="129"/>
        <end position="144"/>
    </location>
</feature>
<sequence length="233" mass="26388">METDGDKTPDSAADDAGDDASVAAKDTQKKRTANKKKVAPRPRPQFWSLKRERAMLVHLKDGFALYLRAKRATYRESKSTLTPQEVIRQSVKKWEAMDPRMRHVWLTGAARMKREGVMPFDADRLNAERFPTEDNDALPKKGTDPTDPGPLPPKASSVGNQVFVSAEHFGYKGAKHLSKQQRLAKWSSMSPEQKQIWRDRQACVVPEVTEKYEKRMVKRYCIAPALEPPSKPG</sequence>
<keyword evidence="3" id="KW-1185">Reference proteome</keyword>
<accession>A0A836CN14</accession>
<dbReference type="InterPro" id="IPR036910">
    <property type="entry name" value="HMG_box_dom_sf"/>
</dbReference>
<feature type="region of interest" description="Disordered" evidence="1">
    <location>
        <begin position="1"/>
        <end position="44"/>
    </location>
</feature>
<comment type="caution">
    <text evidence="2">The sequence shown here is derived from an EMBL/GenBank/DDBJ whole genome shotgun (WGS) entry which is preliminary data.</text>
</comment>
<evidence type="ECO:0000313" key="2">
    <source>
        <dbReference type="EMBL" id="KAG5192432.1"/>
    </source>
</evidence>
<protein>
    <submittedName>
        <fullName evidence="2">Uncharacterized protein</fullName>
    </submittedName>
</protein>
<dbReference type="SUPFAM" id="SSF47095">
    <property type="entry name" value="HMG-box"/>
    <property type="match status" value="1"/>
</dbReference>
<feature type="compositionally biased region" description="Basic residues" evidence="1">
    <location>
        <begin position="28"/>
        <end position="40"/>
    </location>
</feature>
<name>A0A836CN14_9STRA</name>
<evidence type="ECO:0000313" key="3">
    <source>
        <dbReference type="Proteomes" id="UP000664859"/>
    </source>
</evidence>
<dbReference type="Proteomes" id="UP000664859">
    <property type="component" value="Unassembled WGS sequence"/>
</dbReference>
<proteinExistence type="predicted"/>
<feature type="region of interest" description="Disordered" evidence="1">
    <location>
        <begin position="129"/>
        <end position="157"/>
    </location>
</feature>